<reference evidence="3 6" key="2">
    <citation type="submission" date="2020-08" db="EMBL/GenBank/DDBJ databases">
        <title>Sequencing the genomes of 1000 actinobacteria strains.</title>
        <authorList>
            <person name="Klenk H.-P."/>
        </authorList>
    </citation>
    <scope>NUCLEOTIDE SEQUENCE [LARGE SCALE GENOMIC DNA]</scope>
    <source>
        <strain evidence="3 6">DSM 15626</strain>
    </source>
</reference>
<protein>
    <submittedName>
        <fullName evidence="4">Amidase</fullName>
        <ecNumber evidence="3">3.5.1.4</ecNumber>
    </submittedName>
</protein>
<evidence type="ECO:0000313" key="6">
    <source>
        <dbReference type="Proteomes" id="UP000553957"/>
    </source>
</evidence>
<evidence type="ECO:0000259" key="2">
    <source>
        <dbReference type="Pfam" id="PF01425"/>
    </source>
</evidence>
<dbReference type="AlphaFoldDB" id="A0A7Y4NYS4"/>
<keyword evidence="3" id="KW-0378">Hydrolase</keyword>
<dbReference type="PANTHER" id="PTHR11895:SF7">
    <property type="entry name" value="GLUTAMYL-TRNA(GLN) AMIDOTRANSFERASE SUBUNIT A, MITOCHONDRIAL"/>
    <property type="match status" value="1"/>
</dbReference>
<sequence length="473" mass="49925">MGNELHELSAAAQVAGLRARDFSARELTAHYLERIAKYDEGLGAFVSVSADLAMAEAAAIDESWGDGALRGLPLGIKDLFPTAGVRTTFGSAALADTVPETDGWATGLLRRAGAVLVGKTNTPEFGSTCYTPNDVTAQPSVTPYDVTRYASGSSGGAATAVAAGLLPVAHASDGAGSIRTPAATCHLVGVKPSLGLITPAVPAGSFFPTSIEGPIARTVEDAALLLDVMAQPWPGDLHGWRPDRQFIEAIKRPPRPLKIAVWTETGLDGITQHPETVRAVERTALLLQELGHEVREVQIPARWDDSVRSAMRTHFGYLVNLVVETIVPADRAHLLTPYTQFLNGVGAGLSGADVLTAQSSMVRFAGAFLSAFADVDIALTPVTSAPPVPIGHFEADGIEAVIDRMLEWSVHTPWANLTGQPAVALPSHLDPDGLPYGVQLVGRPRHDLELLALAAQLEGAALWDDVHPPCWSQ</sequence>
<evidence type="ECO:0000313" key="3">
    <source>
        <dbReference type="EMBL" id="MBB6567258.1"/>
    </source>
</evidence>
<dbReference type="InterPro" id="IPR000120">
    <property type="entry name" value="Amidase"/>
</dbReference>
<dbReference type="PANTHER" id="PTHR11895">
    <property type="entry name" value="TRANSAMIDASE"/>
    <property type="match status" value="1"/>
</dbReference>
<dbReference type="Proteomes" id="UP000553957">
    <property type="component" value="Unassembled WGS sequence"/>
</dbReference>
<comment type="similarity">
    <text evidence="1">Belongs to the amidase family.</text>
</comment>
<gene>
    <name evidence="3" type="ORF">HNR71_002895</name>
    <name evidence="4" type="ORF">HPO96_07725</name>
</gene>
<name>A0A7Y4NYS4_9ACTN</name>
<dbReference type="Pfam" id="PF01425">
    <property type="entry name" value="Amidase"/>
    <property type="match status" value="1"/>
</dbReference>
<evidence type="ECO:0000256" key="1">
    <source>
        <dbReference type="ARBA" id="ARBA00009199"/>
    </source>
</evidence>
<dbReference type="RefSeq" id="WP_171672205.1">
    <property type="nucleotide sequence ID" value="NZ_BAAAGT010000003.1"/>
</dbReference>
<dbReference type="GO" id="GO:0004040">
    <property type="term" value="F:amidase activity"/>
    <property type="evidence" value="ECO:0007669"/>
    <property type="project" value="UniProtKB-EC"/>
</dbReference>
<keyword evidence="5" id="KW-1185">Reference proteome</keyword>
<dbReference type="InterPro" id="IPR036928">
    <property type="entry name" value="AS_sf"/>
</dbReference>
<dbReference type="SUPFAM" id="SSF75304">
    <property type="entry name" value="Amidase signature (AS) enzymes"/>
    <property type="match status" value="1"/>
</dbReference>
<dbReference type="EC" id="3.5.1.4" evidence="3"/>
<comment type="caution">
    <text evidence="4">The sequence shown here is derived from an EMBL/GenBank/DDBJ whole genome shotgun (WGS) entry which is preliminary data.</text>
</comment>
<evidence type="ECO:0000313" key="4">
    <source>
        <dbReference type="EMBL" id="NOL40128.1"/>
    </source>
</evidence>
<dbReference type="InterPro" id="IPR023631">
    <property type="entry name" value="Amidase_dom"/>
</dbReference>
<dbReference type="EMBL" id="JABJRC010000001">
    <property type="protein sequence ID" value="NOL40128.1"/>
    <property type="molecule type" value="Genomic_DNA"/>
</dbReference>
<organism evidence="4 5">
    <name type="scientific">Kribbella sandramycini</name>
    <dbReference type="NCBI Taxonomy" id="60450"/>
    <lineage>
        <taxon>Bacteria</taxon>
        <taxon>Bacillati</taxon>
        <taxon>Actinomycetota</taxon>
        <taxon>Actinomycetes</taxon>
        <taxon>Propionibacteriales</taxon>
        <taxon>Kribbellaceae</taxon>
        <taxon>Kribbella</taxon>
    </lineage>
</organism>
<dbReference type="EMBL" id="JACHKF010000001">
    <property type="protein sequence ID" value="MBB6567258.1"/>
    <property type="molecule type" value="Genomic_DNA"/>
</dbReference>
<accession>A0A7Y4NYS4</accession>
<dbReference type="Gene3D" id="3.90.1300.10">
    <property type="entry name" value="Amidase signature (AS) domain"/>
    <property type="match status" value="1"/>
</dbReference>
<evidence type="ECO:0000313" key="5">
    <source>
        <dbReference type="Proteomes" id="UP000534306"/>
    </source>
</evidence>
<dbReference type="Proteomes" id="UP000534306">
    <property type="component" value="Unassembled WGS sequence"/>
</dbReference>
<proteinExistence type="inferred from homology"/>
<feature type="domain" description="Amidase" evidence="2">
    <location>
        <begin position="26"/>
        <end position="451"/>
    </location>
</feature>
<reference evidence="4 5" key="1">
    <citation type="submission" date="2020-05" db="EMBL/GenBank/DDBJ databases">
        <title>Genome sequence of Kribbella sandramycini ATCC 39419.</title>
        <authorList>
            <person name="Maclea K.S."/>
            <person name="Fair J.L."/>
        </authorList>
    </citation>
    <scope>NUCLEOTIDE SEQUENCE [LARGE SCALE GENOMIC DNA]</scope>
    <source>
        <strain evidence="4 5">ATCC 39419</strain>
    </source>
</reference>